<dbReference type="Gene3D" id="3.40.50.2000">
    <property type="entry name" value="Glycogen Phosphorylase B"/>
    <property type="match status" value="2"/>
</dbReference>
<dbReference type="GO" id="GO:0005978">
    <property type="term" value="P:glycogen biosynthetic process"/>
    <property type="evidence" value="ECO:0007669"/>
    <property type="project" value="UniProtKB-UniRule"/>
</dbReference>
<evidence type="ECO:0000259" key="9">
    <source>
        <dbReference type="Pfam" id="PF00534"/>
    </source>
</evidence>
<protein>
    <recommendedName>
        <fullName evidence="7">Glycogen synthase</fullName>
        <ecNumber evidence="7">2.4.1.21</ecNumber>
    </recommendedName>
    <alternativeName>
        <fullName evidence="7">Starch [bacterial glycogen] synthase</fullName>
    </alternativeName>
</protein>
<name>A0A7X2N1J2_9CLOT</name>
<dbReference type="Pfam" id="PF08323">
    <property type="entry name" value="Glyco_transf_5"/>
    <property type="match status" value="1"/>
</dbReference>
<evidence type="ECO:0000256" key="6">
    <source>
        <dbReference type="ARBA" id="ARBA00023056"/>
    </source>
</evidence>
<evidence type="ECO:0000256" key="8">
    <source>
        <dbReference type="SAM" id="MobiDB-lite"/>
    </source>
</evidence>
<dbReference type="InterPro" id="IPR001296">
    <property type="entry name" value="Glyco_trans_1"/>
</dbReference>
<dbReference type="InterPro" id="IPR011835">
    <property type="entry name" value="GS/SS"/>
</dbReference>
<comment type="function">
    <text evidence="2 7">Synthesizes alpha-1,4-glucan chains using ADP-glucose.</text>
</comment>
<dbReference type="Pfam" id="PF00534">
    <property type="entry name" value="Glycos_transf_1"/>
    <property type="match status" value="1"/>
</dbReference>
<proteinExistence type="inferred from homology"/>
<comment type="similarity">
    <text evidence="3 7">Belongs to the glycosyltransferase 1 family. Bacterial/plant glycogen synthase subfamily.</text>
</comment>
<dbReference type="EMBL" id="VULX01000037">
    <property type="protein sequence ID" value="MSR92570.1"/>
    <property type="molecule type" value="Genomic_DNA"/>
</dbReference>
<evidence type="ECO:0000313" key="12">
    <source>
        <dbReference type="Proteomes" id="UP000460287"/>
    </source>
</evidence>
<evidence type="ECO:0000259" key="10">
    <source>
        <dbReference type="Pfam" id="PF08323"/>
    </source>
</evidence>
<keyword evidence="5 7" id="KW-0808">Transferase</keyword>
<gene>
    <name evidence="7 11" type="primary">glgA</name>
    <name evidence="11" type="ORF">FYJ33_14645</name>
</gene>
<evidence type="ECO:0000256" key="3">
    <source>
        <dbReference type="ARBA" id="ARBA00010281"/>
    </source>
</evidence>
<dbReference type="Proteomes" id="UP000460287">
    <property type="component" value="Unassembled WGS sequence"/>
</dbReference>
<evidence type="ECO:0000256" key="4">
    <source>
        <dbReference type="ARBA" id="ARBA00022676"/>
    </source>
</evidence>
<dbReference type="UniPathway" id="UPA00164"/>
<reference evidence="11 12" key="1">
    <citation type="submission" date="2019-08" db="EMBL/GenBank/DDBJ databases">
        <title>In-depth cultivation of the pig gut microbiome towards novel bacterial diversity and tailored functional studies.</title>
        <authorList>
            <person name="Wylensek D."/>
            <person name="Hitch T.C.A."/>
            <person name="Clavel T."/>
        </authorList>
    </citation>
    <scope>NUCLEOTIDE SEQUENCE [LARGE SCALE GENOMIC DNA]</scope>
    <source>
        <strain evidence="11 12">WCA-383-APC-5B</strain>
    </source>
</reference>
<comment type="pathway">
    <text evidence="7">Glycan biosynthesis; glycogen biosynthesis.</text>
</comment>
<evidence type="ECO:0000256" key="2">
    <source>
        <dbReference type="ARBA" id="ARBA00002764"/>
    </source>
</evidence>
<sequence>MRVLFVTAEAYPFMKTGGLGDVSYALPKALKKLGMDVRVIMPKYKFEKRIRRRMKKIADFSTYIGWTVVSCSLWTMKYDGVTMYFVDNSRYFYRKNPYGYYDDGERFIYFSKAVLESIKYLGFQPDIMHCNDWHCALSIPLKDIYYKGDLRYENIKTIFSIHNILYQGVYSKDILWMLGIDEDKCYTEDTLKYYDSVSFMKWAITTADKVSTVSSSYAEEIKEEYVSFGLSPVFRKRMDNVYGILNGIDYDMFNPEKDKEIYKNFNAACIENKIKNKLALQKELGLEVDPDIPIIAVITRLTDQKGIDLIESALNYIMKKKVQFIVNGVGNKNYEGMLKYMESKYNGSFKACIVFDSDLAKRIYASSDMFLMPSKFEPCGLGQMIAMRYGTIPIVRNTGGLKDSVSEFNKYTLKGNGFTFDDYSIESMMGAIDNALKLYGDKEVWKALMVSAMNTDNTWDRSAKQYVKMYSRIMKKKKKKYDNKNNINNEKNKLESEYRV</sequence>
<dbReference type="HAMAP" id="MF_00484">
    <property type="entry name" value="Glycogen_synth"/>
    <property type="match status" value="1"/>
</dbReference>
<feature type="domain" description="Starch synthase catalytic" evidence="10">
    <location>
        <begin position="2"/>
        <end position="235"/>
    </location>
</feature>
<dbReference type="AlphaFoldDB" id="A0A7X2N1J2"/>
<evidence type="ECO:0000256" key="5">
    <source>
        <dbReference type="ARBA" id="ARBA00022679"/>
    </source>
</evidence>
<dbReference type="CDD" id="cd03791">
    <property type="entry name" value="GT5_Glycogen_synthase_DULL1-like"/>
    <property type="match status" value="1"/>
</dbReference>
<organism evidence="11 12">
    <name type="scientific">Inconstantimicrobium porci</name>
    <dbReference type="NCBI Taxonomy" id="2652291"/>
    <lineage>
        <taxon>Bacteria</taxon>
        <taxon>Bacillati</taxon>
        <taxon>Bacillota</taxon>
        <taxon>Clostridia</taxon>
        <taxon>Eubacteriales</taxon>
        <taxon>Clostridiaceae</taxon>
        <taxon>Inconstantimicrobium</taxon>
    </lineage>
</organism>
<dbReference type="NCBIfam" id="TIGR02095">
    <property type="entry name" value="glgA"/>
    <property type="match status" value="1"/>
</dbReference>
<evidence type="ECO:0000313" key="11">
    <source>
        <dbReference type="EMBL" id="MSR92570.1"/>
    </source>
</evidence>
<dbReference type="SUPFAM" id="SSF53756">
    <property type="entry name" value="UDP-Glycosyltransferase/glycogen phosphorylase"/>
    <property type="match status" value="1"/>
</dbReference>
<keyword evidence="6 7" id="KW-0320">Glycogen biosynthesis</keyword>
<accession>A0A7X2N1J2</accession>
<dbReference type="NCBIfam" id="NF001898">
    <property type="entry name" value="PRK00654.1-1"/>
    <property type="match status" value="1"/>
</dbReference>
<comment type="catalytic activity">
    <reaction evidence="1 7">
        <text>[(1-&gt;4)-alpha-D-glucosyl](n) + ADP-alpha-D-glucose = [(1-&gt;4)-alpha-D-glucosyl](n+1) + ADP + H(+)</text>
        <dbReference type="Rhea" id="RHEA:18189"/>
        <dbReference type="Rhea" id="RHEA-COMP:9584"/>
        <dbReference type="Rhea" id="RHEA-COMP:9587"/>
        <dbReference type="ChEBI" id="CHEBI:15378"/>
        <dbReference type="ChEBI" id="CHEBI:15444"/>
        <dbReference type="ChEBI" id="CHEBI:57498"/>
        <dbReference type="ChEBI" id="CHEBI:456216"/>
        <dbReference type="EC" id="2.4.1.21"/>
    </reaction>
</comment>
<keyword evidence="4 7" id="KW-0328">Glycosyltransferase</keyword>
<dbReference type="PANTHER" id="PTHR45825:SF11">
    <property type="entry name" value="ALPHA AMYLASE DOMAIN-CONTAINING PROTEIN"/>
    <property type="match status" value="1"/>
</dbReference>
<keyword evidence="12" id="KW-1185">Reference proteome</keyword>
<feature type="binding site" evidence="7">
    <location>
        <position position="15"/>
    </location>
    <ligand>
        <name>ADP-alpha-D-glucose</name>
        <dbReference type="ChEBI" id="CHEBI:57498"/>
    </ligand>
</feature>
<dbReference type="PANTHER" id="PTHR45825">
    <property type="entry name" value="GRANULE-BOUND STARCH SYNTHASE 1, CHLOROPLASTIC/AMYLOPLASTIC"/>
    <property type="match status" value="1"/>
</dbReference>
<feature type="region of interest" description="Disordered" evidence="8">
    <location>
        <begin position="480"/>
        <end position="500"/>
    </location>
</feature>
<feature type="domain" description="Glycosyl transferase family 1" evidence="9">
    <location>
        <begin position="290"/>
        <end position="440"/>
    </location>
</feature>
<dbReference type="GO" id="GO:0004373">
    <property type="term" value="F:alpha-1,4-glucan glucosyltransferase (UDP-glucose donor) activity"/>
    <property type="evidence" value="ECO:0007669"/>
    <property type="project" value="InterPro"/>
</dbReference>
<evidence type="ECO:0000256" key="1">
    <source>
        <dbReference type="ARBA" id="ARBA00001478"/>
    </source>
</evidence>
<dbReference type="EC" id="2.4.1.21" evidence="7"/>
<evidence type="ECO:0000256" key="7">
    <source>
        <dbReference type="HAMAP-Rule" id="MF_00484"/>
    </source>
</evidence>
<feature type="compositionally biased region" description="Basic and acidic residues" evidence="8">
    <location>
        <begin position="490"/>
        <end position="500"/>
    </location>
</feature>
<dbReference type="GO" id="GO:0009011">
    <property type="term" value="F:alpha-1,4-glucan glucosyltransferase (ADP-glucose donor) activity"/>
    <property type="evidence" value="ECO:0007669"/>
    <property type="project" value="UniProtKB-UniRule"/>
</dbReference>
<comment type="caution">
    <text evidence="11">The sequence shown here is derived from an EMBL/GenBank/DDBJ whole genome shotgun (WGS) entry which is preliminary data.</text>
</comment>
<dbReference type="InterPro" id="IPR013534">
    <property type="entry name" value="Starch_synth_cat_dom"/>
</dbReference>